<gene>
    <name evidence="3" type="ORF">A4W93_12205</name>
</gene>
<dbReference type="AlphaFoldDB" id="A0A1W6LI09"/>
<dbReference type="EMBL" id="CP015118">
    <property type="protein sequence ID" value="ARN23856.1"/>
    <property type="molecule type" value="Genomic_DNA"/>
</dbReference>
<dbReference type="PANTHER" id="PTHR37423">
    <property type="entry name" value="SOLUBLE LYTIC MUREIN TRANSGLYCOSYLASE-RELATED"/>
    <property type="match status" value="1"/>
</dbReference>
<evidence type="ECO:0000259" key="2">
    <source>
        <dbReference type="Pfam" id="PF01464"/>
    </source>
</evidence>
<dbReference type="PROSITE" id="PS00922">
    <property type="entry name" value="TRANSGLYCOSYLASE"/>
    <property type="match status" value="1"/>
</dbReference>
<name>A0A1W6LI09_9BURK</name>
<dbReference type="InterPro" id="IPR023346">
    <property type="entry name" value="Lysozyme-like_dom_sf"/>
</dbReference>
<dbReference type="STRING" id="946333.A4W93_12205"/>
<feature type="domain" description="Transglycosylase SLT" evidence="2">
    <location>
        <begin position="74"/>
        <end position="168"/>
    </location>
</feature>
<dbReference type="GO" id="GO:0008933">
    <property type="term" value="F:peptidoglycan lytic transglycosylase activity"/>
    <property type="evidence" value="ECO:0007669"/>
    <property type="project" value="InterPro"/>
</dbReference>
<reference evidence="3 4" key="1">
    <citation type="submission" date="2016-04" db="EMBL/GenBank/DDBJ databases">
        <title>Complete genome sequence of natural rubber-degrading, novel Gram-negative bacterium, Rhizobacter gummiphilus strain NS21.</title>
        <authorList>
            <person name="Tabata M."/>
            <person name="Kasai D."/>
            <person name="Fukuda M."/>
        </authorList>
    </citation>
    <scope>NUCLEOTIDE SEQUENCE [LARGE SCALE GENOMIC DNA]</scope>
    <source>
        <strain evidence="3 4">NS21</strain>
    </source>
</reference>
<dbReference type="OrthoDB" id="9815002at2"/>
<dbReference type="CDD" id="cd00254">
    <property type="entry name" value="LT-like"/>
    <property type="match status" value="1"/>
</dbReference>
<keyword evidence="4" id="KW-1185">Reference proteome</keyword>
<protein>
    <submittedName>
        <fullName evidence="3">Lytic transglycosylase</fullName>
    </submittedName>
</protein>
<dbReference type="SUPFAM" id="SSF53955">
    <property type="entry name" value="Lysozyme-like"/>
    <property type="match status" value="1"/>
</dbReference>
<organism evidence="3 4">
    <name type="scientific">Piscinibacter gummiphilus</name>
    <dbReference type="NCBI Taxonomy" id="946333"/>
    <lineage>
        <taxon>Bacteria</taxon>
        <taxon>Pseudomonadati</taxon>
        <taxon>Pseudomonadota</taxon>
        <taxon>Betaproteobacteria</taxon>
        <taxon>Burkholderiales</taxon>
        <taxon>Sphaerotilaceae</taxon>
        <taxon>Piscinibacter</taxon>
    </lineage>
</organism>
<dbReference type="InterPro" id="IPR000189">
    <property type="entry name" value="Transglyc_AS"/>
</dbReference>
<sequence>MLAAAPLLARAELWGYVDGAGVAHVAPVQVDARYRLLLGESAAQKVPGKNDSAAGLVTWLGFAPEVKVLMPALREAAAAHQIDIELLKAIIAVESAFNAKAVSPRGAVGLMQILPASADLSTEQLLDPRTNILAGARLMADLIRRHAGIDVALAAWNAGEGTVRKHGGQMPPIPETRAHVHQVLELYWALLQARPPAPETRLRIQPNLSEASR</sequence>
<dbReference type="GO" id="GO:0000270">
    <property type="term" value="P:peptidoglycan metabolic process"/>
    <property type="evidence" value="ECO:0007669"/>
    <property type="project" value="InterPro"/>
</dbReference>
<evidence type="ECO:0000313" key="3">
    <source>
        <dbReference type="EMBL" id="ARN23856.1"/>
    </source>
</evidence>
<comment type="similarity">
    <text evidence="1">Belongs to the transglycosylase Slt family.</text>
</comment>
<dbReference type="Gene3D" id="1.10.530.10">
    <property type="match status" value="1"/>
</dbReference>
<dbReference type="Pfam" id="PF01464">
    <property type="entry name" value="SLT"/>
    <property type="match status" value="1"/>
</dbReference>
<proteinExistence type="inferred from homology"/>
<dbReference type="Proteomes" id="UP000193427">
    <property type="component" value="Chromosome"/>
</dbReference>
<evidence type="ECO:0000313" key="4">
    <source>
        <dbReference type="Proteomes" id="UP000193427"/>
    </source>
</evidence>
<accession>A0A1W6LI09</accession>
<dbReference type="GO" id="GO:0016020">
    <property type="term" value="C:membrane"/>
    <property type="evidence" value="ECO:0007669"/>
    <property type="project" value="InterPro"/>
</dbReference>
<evidence type="ECO:0000256" key="1">
    <source>
        <dbReference type="ARBA" id="ARBA00007734"/>
    </source>
</evidence>
<dbReference type="KEGG" id="rgu:A4W93_12205"/>
<dbReference type="InterPro" id="IPR008258">
    <property type="entry name" value="Transglycosylase_SLT_dom_1"/>
</dbReference>
<dbReference type="PANTHER" id="PTHR37423:SF2">
    <property type="entry name" value="MEMBRANE-BOUND LYTIC MUREIN TRANSGLYCOSYLASE C"/>
    <property type="match status" value="1"/>
</dbReference>